<name>A0A8S1AD58_ARCPL</name>
<evidence type="ECO:0000259" key="1">
    <source>
        <dbReference type="Pfam" id="PF17921"/>
    </source>
</evidence>
<feature type="domain" description="Integrase zinc-binding" evidence="1">
    <location>
        <begin position="23"/>
        <end position="81"/>
    </location>
</feature>
<gene>
    <name evidence="2" type="ORF">APLA_LOCUS10789</name>
</gene>
<dbReference type="Proteomes" id="UP000494256">
    <property type="component" value="Unassembled WGS sequence"/>
</dbReference>
<evidence type="ECO:0000313" key="3">
    <source>
        <dbReference type="Proteomes" id="UP000494256"/>
    </source>
</evidence>
<protein>
    <recommendedName>
        <fullName evidence="1">Integrase zinc-binding domain-containing protein</fullName>
    </recommendedName>
</protein>
<dbReference type="AlphaFoldDB" id="A0A8S1AD58"/>
<dbReference type="PANTHER" id="PTHR47266">
    <property type="entry name" value="ENDONUCLEASE-RELATED"/>
    <property type="match status" value="1"/>
</dbReference>
<comment type="caution">
    <text evidence="2">The sequence shown here is derived from an EMBL/GenBank/DDBJ whole genome shotgun (WGS) entry which is preliminary data.</text>
</comment>
<organism evidence="2 3">
    <name type="scientific">Arctia plantaginis</name>
    <name type="common">Wood tiger moth</name>
    <name type="synonym">Phalaena plantaginis</name>
    <dbReference type="NCBI Taxonomy" id="874455"/>
    <lineage>
        <taxon>Eukaryota</taxon>
        <taxon>Metazoa</taxon>
        <taxon>Ecdysozoa</taxon>
        <taxon>Arthropoda</taxon>
        <taxon>Hexapoda</taxon>
        <taxon>Insecta</taxon>
        <taxon>Pterygota</taxon>
        <taxon>Neoptera</taxon>
        <taxon>Endopterygota</taxon>
        <taxon>Lepidoptera</taxon>
        <taxon>Glossata</taxon>
        <taxon>Ditrysia</taxon>
        <taxon>Noctuoidea</taxon>
        <taxon>Erebidae</taxon>
        <taxon>Arctiinae</taxon>
        <taxon>Arctia</taxon>
    </lineage>
</organism>
<dbReference type="OrthoDB" id="2017408at2759"/>
<dbReference type="InterPro" id="IPR052160">
    <property type="entry name" value="Gypsy_RT_Integrase-like"/>
</dbReference>
<reference evidence="2 3" key="1">
    <citation type="submission" date="2020-04" db="EMBL/GenBank/DDBJ databases">
        <authorList>
            <person name="Wallbank WR R."/>
            <person name="Pardo Diaz C."/>
            <person name="Kozak K."/>
            <person name="Martin S."/>
            <person name="Jiggins C."/>
            <person name="Moest M."/>
            <person name="Warren A I."/>
            <person name="Byers J.R.P. K."/>
            <person name="Montejo-Kovacevich G."/>
            <person name="Yen C E."/>
        </authorList>
    </citation>
    <scope>NUCLEOTIDE SEQUENCE [LARGE SCALE GENOMIC DNA]</scope>
</reference>
<evidence type="ECO:0000313" key="2">
    <source>
        <dbReference type="EMBL" id="CAB3244554.1"/>
    </source>
</evidence>
<accession>A0A8S1AD58</accession>
<dbReference type="EMBL" id="CADEBD010000319">
    <property type="protein sequence ID" value="CAB3244554.1"/>
    <property type="molecule type" value="Genomic_DNA"/>
</dbReference>
<dbReference type="InterPro" id="IPR041588">
    <property type="entry name" value="Integrase_H2C2"/>
</dbReference>
<sequence length="127" mass="14524">MNNGLLYRYNPNADSDEAQLIAPEHEWSNILSAYHDNPMAGHYGAEKIFQRISQRYCWKGMQKYIEGYVRNCITCQRYKPSNMKLAGLLQTSAMNKIHSILISIGTPRDSSDYHWSLSFLCTCALPG</sequence>
<dbReference type="FunFam" id="1.10.340.70:FF:000001">
    <property type="entry name" value="Retrovirus-related Pol polyprotein from transposon gypsy-like Protein"/>
    <property type="match status" value="1"/>
</dbReference>
<proteinExistence type="predicted"/>
<dbReference type="Gene3D" id="1.10.340.70">
    <property type="match status" value="1"/>
</dbReference>
<dbReference type="Pfam" id="PF17921">
    <property type="entry name" value="Integrase_H2C2"/>
    <property type="match status" value="1"/>
</dbReference>